<dbReference type="InterPro" id="IPR000111">
    <property type="entry name" value="Glyco_hydro_27/36_CS"/>
</dbReference>
<evidence type="ECO:0000256" key="2">
    <source>
        <dbReference type="ARBA" id="ARBA00023295"/>
    </source>
</evidence>
<dbReference type="PATRIC" id="fig|106592.7.peg.7325"/>
<dbReference type="EMBL" id="LGAP01000008">
    <property type="protein sequence ID" value="KOF18199.1"/>
    <property type="molecule type" value="Genomic_DNA"/>
</dbReference>
<organism evidence="3 4">
    <name type="scientific">Ensifer adhaerens</name>
    <name type="common">Sinorhizobium morelense</name>
    <dbReference type="NCBI Taxonomy" id="106592"/>
    <lineage>
        <taxon>Bacteria</taxon>
        <taxon>Pseudomonadati</taxon>
        <taxon>Pseudomonadota</taxon>
        <taxon>Alphaproteobacteria</taxon>
        <taxon>Hyphomicrobiales</taxon>
        <taxon>Rhizobiaceae</taxon>
        <taxon>Sinorhizobium/Ensifer group</taxon>
        <taxon>Ensifer</taxon>
    </lineage>
</organism>
<dbReference type="GO" id="GO:0005975">
    <property type="term" value="P:carbohydrate metabolic process"/>
    <property type="evidence" value="ECO:0007669"/>
    <property type="project" value="InterPro"/>
</dbReference>
<reference evidence="4" key="1">
    <citation type="submission" date="2015-07" db="EMBL/GenBank/DDBJ databases">
        <title>Whole genome sequence of an Ensifer adhaerens strain isolated from a cave pool in the Wind Cave National Park.</title>
        <authorList>
            <person name="Eng W.W.H."/>
            <person name="Gan H.M."/>
            <person name="Barton H.A."/>
            <person name="Savka M.A."/>
        </authorList>
    </citation>
    <scope>NUCLEOTIDE SEQUENCE [LARGE SCALE GENOMIC DNA]</scope>
    <source>
        <strain evidence="4">SD006</strain>
    </source>
</reference>
<evidence type="ECO:0000313" key="3">
    <source>
        <dbReference type="EMBL" id="KOF18199.1"/>
    </source>
</evidence>
<keyword evidence="2" id="KW-0326">Glycosidase</keyword>
<dbReference type="AlphaFoldDB" id="A0A0L8BUM7"/>
<protein>
    <submittedName>
        <fullName evidence="3">Uncharacterized protein</fullName>
    </submittedName>
</protein>
<accession>A0A0L8BUM7</accession>
<comment type="caution">
    <text evidence="3">The sequence shown here is derived from an EMBL/GenBank/DDBJ whole genome shotgun (WGS) entry which is preliminary data.</text>
</comment>
<dbReference type="Proteomes" id="UP000037425">
    <property type="component" value="Unassembled WGS sequence"/>
</dbReference>
<evidence type="ECO:0000313" key="4">
    <source>
        <dbReference type="Proteomes" id="UP000037425"/>
    </source>
</evidence>
<sequence>MSVLALVFFSDLQATLRTRLVPSGRSLLAAASVESPSAIPDDKPRLLRDAGLGDLRLDDCWREGIGRDPVYRSLWML</sequence>
<dbReference type="OrthoDB" id="8420832at2"/>
<name>A0A0L8BUM7_ENSAD</name>
<keyword evidence="1" id="KW-0378">Hydrolase</keyword>
<dbReference type="GO" id="GO:0004553">
    <property type="term" value="F:hydrolase activity, hydrolyzing O-glycosyl compounds"/>
    <property type="evidence" value="ECO:0007669"/>
    <property type="project" value="InterPro"/>
</dbReference>
<gene>
    <name evidence="3" type="ORF">AC244_15205</name>
</gene>
<dbReference type="PROSITE" id="PS00512">
    <property type="entry name" value="ALPHA_GALACTOSIDASE"/>
    <property type="match status" value="1"/>
</dbReference>
<dbReference type="RefSeq" id="WP_053249647.1">
    <property type="nucleotide sequence ID" value="NZ_LGAP01000008.1"/>
</dbReference>
<proteinExistence type="predicted"/>
<evidence type="ECO:0000256" key="1">
    <source>
        <dbReference type="ARBA" id="ARBA00022801"/>
    </source>
</evidence>